<comment type="similarity">
    <text evidence="18">Belongs to the monovalent cation:proton antiporter 1 (CPA1) transporter (TC 2.A.36) family.</text>
</comment>
<evidence type="ECO:0000256" key="13">
    <source>
        <dbReference type="ARBA" id="ARBA00023065"/>
    </source>
</evidence>
<dbReference type="PANTHER" id="PTHR10110:SF90">
    <property type="entry name" value="SODIUM_HYDROGEN EXCHANGER 3"/>
    <property type="match status" value="1"/>
</dbReference>
<keyword evidence="6" id="KW-1003">Cell membrane</keyword>
<feature type="transmembrane region" description="Helical" evidence="20">
    <location>
        <begin position="306"/>
        <end position="323"/>
    </location>
</feature>
<feature type="transmembrane region" description="Helical" evidence="20">
    <location>
        <begin position="458"/>
        <end position="476"/>
    </location>
</feature>
<keyword evidence="5 18" id="KW-0050">Antiport</keyword>
<comment type="subcellular location">
    <subcellularLocation>
        <location evidence="2">Apical cell membrane</location>
        <topology evidence="2">Multi-pass membrane protein</topology>
    </subcellularLocation>
    <subcellularLocation>
        <location evidence="3">Early endosome membrane</location>
        <topology evidence="3">Multi-pass membrane protein</topology>
    </subcellularLocation>
    <subcellularLocation>
        <location evidence="1">Recycling endosome membrane</location>
        <topology evidence="1">Multi-pass membrane protein</topology>
    </subcellularLocation>
</comment>
<evidence type="ECO:0000256" key="2">
    <source>
        <dbReference type="ARBA" id="ARBA00004424"/>
    </source>
</evidence>
<reference evidence="23 24" key="1">
    <citation type="submission" date="2018-10" db="EMBL/GenBank/DDBJ databases">
        <title>Genome assembly for a Yunnan-Guizhou Plateau 3E fish, Anabarilius grahami (Regan), and its evolutionary and genetic applications.</title>
        <authorList>
            <person name="Jiang W."/>
        </authorList>
    </citation>
    <scope>NUCLEOTIDE SEQUENCE [LARGE SCALE GENOMIC DNA]</scope>
    <source>
        <strain evidence="23">AG-KIZ</strain>
        <tissue evidence="23">Muscle</tissue>
    </source>
</reference>
<evidence type="ECO:0000256" key="19">
    <source>
        <dbReference type="SAM" id="MobiDB-lite"/>
    </source>
</evidence>
<keyword evidence="24" id="KW-1185">Reference proteome</keyword>
<dbReference type="GO" id="GO:0098719">
    <property type="term" value="P:sodium ion import across plasma membrane"/>
    <property type="evidence" value="ECO:0007669"/>
    <property type="project" value="TreeGrafter"/>
</dbReference>
<dbReference type="GO" id="GO:0055038">
    <property type="term" value="C:recycling endosome membrane"/>
    <property type="evidence" value="ECO:0007669"/>
    <property type="project" value="UniProtKB-SubCell"/>
</dbReference>
<proteinExistence type="inferred from homology"/>
<dbReference type="PANTHER" id="PTHR10110">
    <property type="entry name" value="SODIUM/HYDROGEN EXCHANGER"/>
    <property type="match status" value="1"/>
</dbReference>
<comment type="function">
    <text evidence="16">Plasma membrane Na(+)/H(+) antiporter. Exchanges intracellular H(+) ions for extracellular Na(+) in 1:1 stoichiometry, playing a key role in salt and fluid absorption and pH homeostasis. Major apical Na(+)/H(+) exchanger in kidney and intestine playing an important role in renal and intestine Na(+) absorption and blood pressure regulation.</text>
</comment>
<accession>A0A3N0YHT0</accession>
<evidence type="ECO:0000256" key="5">
    <source>
        <dbReference type="ARBA" id="ARBA00022449"/>
    </source>
</evidence>
<feature type="domain" description="Cation/H+ exchanger transmembrane" evidence="22">
    <location>
        <begin position="101"/>
        <end position="484"/>
    </location>
</feature>
<organism evidence="23 24">
    <name type="scientific">Anabarilius grahami</name>
    <name type="common">Kanglang fish</name>
    <name type="synonym">Barilius grahami</name>
    <dbReference type="NCBI Taxonomy" id="495550"/>
    <lineage>
        <taxon>Eukaryota</taxon>
        <taxon>Metazoa</taxon>
        <taxon>Chordata</taxon>
        <taxon>Craniata</taxon>
        <taxon>Vertebrata</taxon>
        <taxon>Euteleostomi</taxon>
        <taxon>Actinopterygii</taxon>
        <taxon>Neopterygii</taxon>
        <taxon>Teleostei</taxon>
        <taxon>Ostariophysi</taxon>
        <taxon>Cypriniformes</taxon>
        <taxon>Xenocyprididae</taxon>
        <taxon>Xenocypridinae</taxon>
        <taxon>Xenocypridinae incertae sedis</taxon>
        <taxon>Anabarilius</taxon>
    </lineage>
</organism>
<keyword evidence="12" id="KW-0915">Sodium</keyword>
<dbReference type="InterPro" id="IPR006153">
    <property type="entry name" value="Cation/H_exchanger_TM"/>
</dbReference>
<dbReference type="GO" id="GO:0015385">
    <property type="term" value="F:sodium:proton antiporter activity"/>
    <property type="evidence" value="ECO:0007669"/>
    <property type="project" value="InterPro"/>
</dbReference>
<dbReference type="EMBL" id="RJVU01042534">
    <property type="protein sequence ID" value="ROL45805.1"/>
    <property type="molecule type" value="Genomic_DNA"/>
</dbReference>
<keyword evidence="4 18" id="KW-0813">Transport</keyword>
<evidence type="ECO:0000256" key="6">
    <source>
        <dbReference type="ARBA" id="ARBA00022475"/>
    </source>
</evidence>
<keyword evidence="11 20" id="KW-1133">Transmembrane helix</keyword>
<feature type="transmembrane region" description="Helical" evidence="20">
    <location>
        <begin position="393"/>
        <end position="415"/>
    </location>
</feature>
<dbReference type="AlphaFoldDB" id="A0A3N0YHT0"/>
<keyword evidence="10" id="KW-0967">Endosome</keyword>
<keyword evidence="9 21" id="KW-0732">Signal</keyword>
<feature type="region of interest" description="Disordered" evidence="19">
    <location>
        <begin position="890"/>
        <end position="911"/>
    </location>
</feature>
<dbReference type="PRINTS" id="PR01087">
    <property type="entry name" value="NAHEXCHNGR3"/>
</dbReference>
<dbReference type="OrthoDB" id="196264at2759"/>
<dbReference type="InterPro" id="IPR004709">
    <property type="entry name" value="NaH_exchanger"/>
</dbReference>
<feature type="transmembrane region" description="Helical" evidence="20">
    <location>
        <begin position="273"/>
        <end position="294"/>
    </location>
</feature>
<evidence type="ECO:0000256" key="12">
    <source>
        <dbReference type="ARBA" id="ARBA00023053"/>
    </source>
</evidence>
<evidence type="ECO:0000256" key="20">
    <source>
        <dbReference type="SAM" id="Phobius"/>
    </source>
</evidence>
<feature type="signal peptide" evidence="21">
    <location>
        <begin position="1"/>
        <end position="22"/>
    </location>
</feature>
<dbReference type="NCBIfam" id="TIGR00840">
    <property type="entry name" value="b_cpa1"/>
    <property type="match status" value="1"/>
</dbReference>
<evidence type="ECO:0000256" key="16">
    <source>
        <dbReference type="ARBA" id="ARBA00045831"/>
    </source>
</evidence>
<dbReference type="GO" id="GO:0051453">
    <property type="term" value="P:regulation of intracellular pH"/>
    <property type="evidence" value="ECO:0007669"/>
    <property type="project" value="TreeGrafter"/>
</dbReference>
<dbReference type="InterPro" id="IPR018410">
    <property type="entry name" value="Na/H_exchanger_3/5"/>
</dbReference>
<evidence type="ECO:0000256" key="1">
    <source>
        <dbReference type="ARBA" id="ARBA00004195"/>
    </source>
</evidence>
<evidence type="ECO:0000313" key="24">
    <source>
        <dbReference type="Proteomes" id="UP000281406"/>
    </source>
</evidence>
<feature type="compositionally biased region" description="Polar residues" evidence="19">
    <location>
        <begin position="1016"/>
        <end position="1033"/>
    </location>
</feature>
<comment type="catalytic activity">
    <reaction evidence="17">
        <text>Na(+)(in) + H(+)(out) = Na(+)(out) + H(+)(in)</text>
        <dbReference type="Rhea" id="RHEA:29419"/>
        <dbReference type="ChEBI" id="CHEBI:15378"/>
        <dbReference type="ChEBI" id="CHEBI:29101"/>
    </reaction>
</comment>
<evidence type="ECO:0000256" key="17">
    <source>
        <dbReference type="ARBA" id="ARBA00047524"/>
    </source>
</evidence>
<evidence type="ECO:0000256" key="9">
    <source>
        <dbReference type="ARBA" id="ARBA00022729"/>
    </source>
</evidence>
<dbReference type="Proteomes" id="UP000281406">
    <property type="component" value="Unassembled WGS sequence"/>
</dbReference>
<evidence type="ECO:0000313" key="23">
    <source>
        <dbReference type="EMBL" id="ROL45805.1"/>
    </source>
</evidence>
<gene>
    <name evidence="23" type="ORF">DPX16_11500</name>
</gene>
<dbReference type="GO" id="GO:0031901">
    <property type="term" value="C:early endosome membrane"/>
    <property type="evidence" value="ECO:0007669"/>
    <property type="project" value="UniProtKB-SubCell"/>
</dbReference>
<evidence type="ECO:0000256" key="14">
    <source>
        <dbReference type="ARBA" id="ARBA00023136"/>
    </source>
</evidence>
<keyword evidence="13 18" id="KW-0406">Ion transport</keyword>
<dbReference type="GO" id="GO:0015386">
    <property type="term" value="F:potassium:proton antiporter activity"/>
    <property type="evidence" value="ECO:0007669"/>
    <property type="project" value="TreeGrafter"/>
</dbReference>
<evidence type="ECO:0000256" key="3">
    <source>
        <dbReference type="ARBA" id="ARBA00004520"/>
    </source>
</evidence>
<feature type="region of interest" description="Disordered" evidence="19">
    <location>
        <begin position="925"/>
        <end position="1081"/>
    </location>
</feature>
<feature type="transmembrane region" description="Helical" evidence="20">
    <location>
        <begin position="165"/>
        <end position="186"/>
    </location>
</feature>
<evidence type="ECO:0000256" key="18">
    <source>
        <dbReference type="RuleBase" id="RU003722"/>
    </source>
</evidence>
<dbReference type="PRINTS" id="PR01084">
    <property type="entry name" value="NAHEXCHNGR"/>
</dbReference>
<evidence type="ECO:0000256" key="21">
    <source>
        <dbReference type="SAM" id="SignalP"/>
    </source>
</evidence>
<evidence type="ECO:0000256" key="11">
    <source>
        <dbReference type="ARBA" id="ARBA00022989"/>
    </source>
</evidence>
<feature type="transmembrane region" description="Helical" evidence="20">
    <location>
        <begin position="359"/>
        <end position="381"/>
    </location>
</feature>
<feature type="transmembrane region" description="Helical" evidence="20">
    <location>
        <begin position="198"/>
        <end position="222"/>
    </location>
</feature>
<name>A0A3N0YHT0_ANAGA</name>
<keyword evidence="7" id="KW-0597">Phosphoprotein</keyword>
<feature type="transmembrane region" description="Helical" evidence="20">
    <location>
        <begin position="231"/>
        <end position="253"/>
    </location>
</feature>
<protein>
    <recommendedName>
        <fullName evidence="18">Sodium/hydrogen exchanger</fullName>
    </recommendedName>
</protein>
<evidence type="ECO:0000259" key="22">
    <source>
        <dbReference type="Pfam" id="PF00999"/>
    </source>
</evidence>
<dbReference type="Pfam" id="PF00999">
    <property type="entry name" value="Na_H_Exchanger"/>
    <property type="match status" value="1"/>
</dbReference>
<dbReference type="Gene3D" id="6.10.140.1330">
    <property type="match status" value="1"/>
</dbReference>
<keyword evidence="14 20" id="KW-0472">Membrane</keyword>
<keyword evidence="8 18" id="KW-0812">Transmembrane</keyword>
<evidence type="ECO:0000256" key="10">
    <source>
        <dbReference type="ARBA" id="ARBA00022753"/>
    </source>
</evidence>
<sequence>MALLQRFALLALLIIFTTPCKAAALEEDNADVGHSYSLKSSATEDTGTSTNNSTDNGTATITTLPIVIWKWHHVETPYLVALWILTCWLCKLVVELNHSLTTVIPESGLLIMLGFILGGIVWGADKAQTFKLIPVNFFYYLLPQIVLDASYCMPNKLFFSNLGAILVHAVIGTCWNAGTVGVALWACYEWGAMGTLNIGPLQFLLFGALMSAVDPVAVIAVFEEVHVNEVLYILVFGESLLNDGVTVVLYNVFDAFVSLGGPKINAEEIIKGIVSFFVVAFGGSLIGVVFAILISMLTRVTKNVQVIEAGFIIVLGYLSYLTAEMLSLSAILSITFCGVCCQKYVNANMDEKSVTTLRYSLKVLANGSETMIFVFLGLSAIDKNIWVWNTGFILLTILFIIVFRFMGVFFLNWVLNQSRLIPIDITDQIVMSYGGLRGAVAYGLAAILDEKKIPEKNLMLGTTLIVVYFTVVLQGITMKPFVQWLKVKKATQSDLTLNGKINNRLGQCCMWVASVWPVELKSLQRRSEHPQYQICWPIKFELACSFSREEPGTLSLVASDSLDKDERDYYIPLDETLPSHSQFQRSHSDNGFSLQGAASSVVFSLQDTLKMVLAKQNLDPPPPVLGHSNLFCHSASQQEDFLMPSCPDFTDVVSSAFRSASSPRPDRVARMLEAIAETQEKGFGNMTPVELLISSLVVSPDEALRQNLRCPSLECSRMDDLLVRIYNTVSGLSRTFEHILTAMEDICGRMGDNWWTRHWKHFEEKYVCWLLMTSDARKHNDQIFGAFHKLNLEDATNYVNKGERKGSLAFIRNDDSASVDFKKKLALEYADIIPNIMADMSEYDFGIDNVPVMKNPIPSVSLDIHEQDRKNMPNDLNAHHLLEQHLYKSRRYNRPTYSRSHYKSSENPDEMQEIFQRTMRSRLESFKSAKMGVSPAKKLSKHPKKDSTHKPNGKPADPNRAHPYGDEDFEFSADSASSSDIAGHFSRRSTNALGAGVDNPAFIPELDTSAPMRNPPWQTETGNNTAVAQSQRAQGRLPWTPTNLRHLAPLSTRSTDSFAMADASVDEEAPEEKPGTHHTRL</sequence>
<keyword evidence="15 18" id="KW-0739">Sodium transport</keyword>
<dbReference type="InterPro" id="IPR018422">
    <property type="entry name" value="Cation/H_exchanger_CPA1"/>
</dbReference>
<feature type="transmembrane region" description="Helical" evidence="20">
    <location>
        <begin position="108"/>
        <end position="125"/>
    </location>
</feature>
<evidence type="ECO:0000256" key="7">
    <source>
        <dbReference type="ARBA" id="ARBA00022553"/>
    </source>
</evidence>
<evidence type="ECO:0000256" key="8">
    <source>
        <dbReference type="ARBA" id="ARBA00022692"/>
    </source>
</evidence>
<evidence type="ECO:0000256" key="4">
    <source>
        <dbReference type="ARBA" id="ARBA00022448"/>
    </source>
</evidence>
<dbReference type="GO" id="GO:0031526">
    <property type="term" value="C:brush border membrane"/>
    <property type="evidence" value="ECO:0007669"/>
    <property type="project" value="TreeGrafter"/>
</dbReference>
<comment type="caution">
    <text evidence="23">The sequence shown here is derived from an EMBL/GenBank/DDBJ whole genome shotgun (WGS) entry which is preliminary data.</text>
</comment>
<evidence type="ECO:0000256" key="15">
    <source>
        <dbReference type="ARBA" id="ARBA00023201"/>
    </source>
</evidence>
<feature type="transmembrane region" description="Helical" evidence="20">
    <location>
        <begin position="137"/>
        <end position="153"/>
    </location>
</feature>
<feature type="chain" id="PRO_5018136586" description="Sodium/hydrogen exchanger" evidence="21">
    <location>
        <begin position="23"/>
        <end position="1081"/>
    </location>
</feature>